<protein>
    <submittedName>
        <fullName evidence="2">CLUMA_CG020935, isoform A</fullName>
    </submittedName>
</protein>
<feature type="region of interest" description="Disordered" evidence="1">
    <location>
        <begin position="290"/>
        <end position="311"/>
    </location>
</feature>
<sequence length="415" mass="48932">MSYIFVRSNKEQDIIDQSNMFWTKVEHIFGKIPEMIRLILEFNGFDTHLALKGIRWTDKKYFFEALEESINSIEEHDDNKEDASNDLKTKIINELSLNNQTTRNFKLKLGHKNLIINLCHELQNINSEDFNNFPSIHSPQKRKYSELIVRKPEEHGYSSVNESSKKIKSERDPFEPVEYVYEDQDYNEDDEETGNQFIESEYLEQEVELYQEENDIGDYQEVQVEEIEADENALYATDDDIKAHQLDQGNCFEISGYDSSSSQNPIEQFIASCKTQKPKHMYTEEFLKSQKTQGKIGTPGRRRPKIPKNYPATDEGMLERWTDLVRQSCEVIVPQGLLLSLDLHHIDIVKVLDNIWEVRCPLCTKKLRLQQTFEGKYVNYKRSNFERHLRIVHYNQIQQVKPHLKDDEQYEDAVN</sequence>
<proteinExistence type="predicted"/>
<dbReference type="AlphaFoldDB" id="A0A1J1J684"/>
<organism evidence="2 3">
    <name type="scientific">Clunio marinus</name>
    <dbReference type="NCBI Taxonomy" id="568069"/>
    <lineage>
        <taxon>Eukaryota</taxon>
        <taxon>Metazoa</taxon>
        <taxon>Ecdysozoa</taxon>
        <taxon>Arthropoda</taxon>
        <taxon>Hexapoda</taxon>
        <taxon>Insecta</taxon>
        <taxon>Pterygota</taxon>
        <taxon>Neoptera</taxon>
        <taxon>Endopterygota</taxon>
        <taxon>Diptera</taxon>
        <taxon>Nematocera</taxon>
        <taxon>Chironomoidea</taxon>
        <taxon>Chironomidae</taxon>
        <taxon>Clunio</taxon>
    </lineage>
</organism>
<dbReference type="EMBL" id="CVRI01000074">
    <property type="protein sequence ID" value="CRL07915.1"/>
    <property type="molecule type" value="Genomic_DNA"/>
</dbReference>
<keyword evidence="3" id="KW-1185">Reference proteome</keyword>
<evidence type="ECO:0000313" key="3">
    <source>
        <dbReference type="Proteomes" id="UP000183832"/>
    </source>
</evidence>
<dbReference type="OrthoDB" id="7788971at2759"/>
<evidence type="ECO:0000313" key="2">
    <source>
        <dbReference type="EMBL" id="CRL07915.1"/>
    </source>
</evidence>
<gene>
    <name evidence="2" type="ORF">CLUMA_CG020935</name>
</gene>
<evidence type="ECO:0000256" key="1">
    <source>
        <dbReference type="SAM" id="MobiDB-lite"/>
    </source>
</evidence>
<reference evidence="2 3" key="1">
    <citation type="submission" date="2015-04" db="EMBL/GenBank/DDBJ databases">
        <authorList>
            <person name="Syromyatnikov M.Y."/>
            <person name="Popov V.N."/>
        </authorList>
    </citation>
    <scope>NUCLEOTIDE SEQUENCE [LARGE SCALE GENOMIC DNA]</scope>
</reference>
<dbReference type="Proteomes" id="UP000183832">
    <property type="component" value="Unassembled WGS sequence"/>
</dbReference>
<accession>A0A1J1J684</accession>
<name>A0A1J1J684_9DIPT</name>